<sequence>MSTSNKADIWDETAVEDTSNNTSTNFGMSISEILCDDLVMESLNLEDDLGMLEGDEPKDMADFHDSYGFDSTGERPIEKRVQQERSVSPPRKRRHTLPEPQSSSPLPLTPSSPSPSTVSLDRPLPASSGVSIPPPPLSSSNSTEDLEEQYQRALQQLALSMRRSEMTRNEIIRHRREADARAKLQNQTTSSFGATDSLFGSSRGTLTASLAQSRQMLKSFYMGGMM</sequence>
<evidence type="ECO:0000256" key="1">
    <source>
        <dbReference type="SAM" id="MobiDB-lite"/>
    </source>
</evidence>
<dbReference type="AlphaFoldDB" id="A0A7S1Y4M4"/>
<reference evidence="2" key="1">
    <citation type="submission" date="2021-01" db="EMBL/GenBank/DDBJ databases">
        <authorList>
            <person name="Corre E."/>
            <person name="Pelletier E."/>
            <person name="Niang G."/>
            <person name="Scheremetjew M."/>
            <person name="Finn R."/>
            <person name="Kale V."/>
            <person name="Holt S."/>
            <person name="Cochrane G."/>
            <person name="Meng A."/>
            <person name="Brown T."/>
            <person name="Cohen L."/>
        </authorList>
    </citation>
    <scope>NUCLEOTIDE SEQUENCE</scope>
    <source>
        <strain evidence="2">CCMP 410</strain>
    </source>
</reference>
<protein>
    <submittedName>
        <fullName evidence="2">Uncharacterized protein</fullName>
    </submittedName>
</protein>
<gene>
    <name evidence="2" type="ORF">GOCE00092_LOCUS5733</name>
</gene>
<feature type="region of interest" description="Disordered" evidence="1">
    <location>
        <begin position="1"/>
        <end position="26"/>
    </location>
</feature>
<name>A0A7S1Y4M4_9STRA</name>
<accession>A0A7S1Y4M4</accession>
<dbReference type="EMBL" id="HBGK01011020">
    <property type="protein sequence ID" value="CAD9276824.1"/>
    <property type="molecule type" value="Transcribed_RNA"/>
</dbReference>
<proteinExistence type="predicted"/>
<feature type="compositionally biased region" description="Basic and acidic residues" evidence="1">
    <location>
        <begin position="55"/>
        <end position="83"/>
    </location>
</feature>
<feature type="region of interest" description="Disordered" evidence="1">
    <location>
        <begin position="50"/>
        <end position="148"/>
    </location>
</feature>
<evidence type="ECO:0000313" key="2">
    <source>
        <dbReference type="EMBL" id="CAD9276824.1"/>
    </source>
</evidence>
<organism evidence="2">
    <name type="scientific">Grammatophora oceanica</name>
    <dbReference type="NCBI Taxonomy" id="210454"/>
    <lineage>
        <taxon>Eukaryota</taxon>
        <taxon>Sar</taxon>
        <taxon>Stramenopiles</taxon>
        <taxon>Ochrophyta</taxon>
        <taxon>Bacillariophyta</taxon>
        <taxon>Fragilariophyceae</taxon>
        <taxon>Fragilariophycidae</taxon>
        <taxon>Rhabdonematales</taxon>
        <taxon>Grammatophoraceae</taxon>
        <taxon>Grammatophora</taxon>
    </lineage>
</organism>
<feature type="compositionally biased region" description="Polar residues" evidence="1">
    <location>
        <begin position="16"/>
        <end position="26"/>
    </location>
</feature>